<name>A0ABD3H6B3_9MARC</name>
<gene>
    <name evidence="2" type="ORF">R1sor_013354</name>
</gene>
<proteinExistence type="predicted"/>
<organism evidence="2 3">
    <name type="scientific">Riccia sorocarpa</name>
    <dbReference type="NCBI Taxonomy" id="122646"/>
    <lineage>
        <taxon>Eukaryota</taxon>
        <taxon>Viridiplantae</taxon>
        <taxon>Streptophyta</taxon>
        <taxon>Embryophyta</taxon>
        <taxon>Marchantiophyta</taxon>
        <taxon>Marchantiopsida</taxon>
        <taxon>Marchantiidae</taxon>
        <taxon>Marchantiales</taxon>
        <taxon>Ricciaceae</taxon>
        <taxon>Riccia</taxon>
    </lineage>
</organism>
<accession>A0ABD3H6B3</accession>
<evidence type="ECO:0000313" key="3">
    <source>
        <dbReference type="Proteomes" id="UP001633002"/>
    </source>
</evidence>
<reference evidence="2 3" key="1">
    <citation type="submission" date="2024-09" db="EMBL/GenBank/DDBJ databases">
        <title>Chromosome-scale assembly of Riccia sorocarpa.</title>
        <authorList>
            <person name="Paukszto L."/>
        </authorList>
    </citation>
    <scope>NUCLEOTIDE SEQUENCE [LARGE SCALE GENOMIC DNA]</scope>
    <source>
        <strain evidence="2">LP-2024</strain>
        <tissue evidence="2">Aerial parts of the thallus</tissue>
    </source>
</reference>
<comment type="caution">
    <text evidence="2">The sequence shown here is derived from an EMBL/GenBank/DDBJ whole genome shotgun (WGS) entry which is preliminary data.</text>
</comment>
<feature type="compositionally biased region" description="Pro residues" evidence="1">
    <location>
        <begin position="29"/>
        <end position="41"/>
    </location>
</feature>
<sequence length="151" mass="16668">MLTARDTASHRSQDTALLSFLNVRLSAPPYQPPSLPPPLPSQPQEGECPSGGQASSREQWRRNTTSKRENSFQVCLIEENEDLRMQRRASEQEEEIAKEGSIARLDAKEIENNDNFKLAGLLSSGGSSSSNKAHGQGKEAEEEVLNCVCRQ</sequence>
<dbReference type="AlphaFoldDB" id="A0ABD3H6B3"/>
<feature type="compositionally biased region" description="Basic and acidic residues" evidence="1">
    <location>
        <begin position="58"/>
        <end position="70"/>
    </location>
</feature>
<evidence type="ECO:0000313" key="2">
    <source>
        <dbReference type="EMBL" id="KAL3687045.1"/>
    </source>
</evidence>
<feature type="region of interest" description="Disordered" evidence="1">
    <location>
        <begin position="121"/>
        <end position="151"/>
    </location>
</feature>
<protein>
    <submittedName>
        <fullName evidence="2">Uncharacterized protein</fullName>
    </submittedName>
</protein>
<dbReference type="Proteomes" id="UP001633002">
    <property type="component" value="Unassembled WGS sequence"/>
</dbReference>
<dbReference type="EMBL" id="JBJQOH010000004">
    <property type="protein sequence ID" value="KAL3687045.1"/>
    <property type="molecule type" value="Genomic_DNA"/>
</dbReference>
<evidence type="ECO:0000256" key="1">
    <source>
        <dbReference type="SAM" id="MobiDB-lite"/>
    </source>
</evidence>
<feature type="region of interest" description="Disordered" evidence="1">
    <location>
        <begin position="26"/>
        <end position="72"/>
    </location>
</feature>
<feature type="compositionally biased region" description="Low complexity" evidence="1">
    <location>
        <begin position="121"/>
        <end position="130"/>
    </location>
</feature>
<keyword evidence="3" id="KW-1185">Reference proteome</keyword>